<protein>
    <submittedName>
        <fullName evidence="4">Alpha/beta-hydrolase family protein</fullName>
    </submittedName>
</protein>
<dbReference type="InterPro" id="IPR027788">
    <property type="entry name" value="Alpha/beta-hydrolase_N_dom"/>
</dbReference>
<evidence type="ECO:0000313" key="5">
    <source>
        <dbReference type="Proteomes" id="UP001230933"/>
    </source>
</evidence>
<organism evidence="4 5">
    <name type="scientific">Rhodococcus erythropolis</name>
    <name type="common">Arthrobacter picolinophilus</name>
    <dbReference type="NCBI Taxonomy" id="1833"/>
    <lineage>
        <taxon>Bacteria</taxon>
        <taxon>Bacillati</taxon>
        <taxon>Actinomycetota</taxon>
        <taxon>Actinomycetes</taxon>
        <taxon>Mycobacteriales</taxon>
        <taxon>Nocardiaceae</taxon>
        <taxon>Rhodococcus</taxon>
        <taxon>Rhodococcus erythropolis group</taxon>
    </lineage>
</organism>
<keyword evidence="1" id="KW-0812">Transmembrane</keyword>
<dbReference type="InterPro" id="IPR027787">
    <property type="entry name" value="Alpha/beta-hydrolase_catalytic"/>
</dbReference>
<dbReference type="EMBL" id="CP124545">
    <property type="protein sequence ID" value="WGV51903.2"/>
    <property type="molecule type" value="Genomic_DNA"/>
</dbReference>
<feature type="transmembrane region" description="Helical" evidence="1">
    <location>
        <begin position="88"/>
        <end position="108"/>
    </location>
</feature>
<evidence type="ECO:0000259" key="3">
    <source>
        <dbReference type="Pfam" id="PF15420"/>
    </source>
</evidence>
<dbReference type="Pfam" id="PF10081">
    <property type="entry name" value="Abhydrolase_9"/>
    <property type="match status" value="2"/>
</dbReference>
<reference evidence="4" key="1">
    <citation type="submission" date="2023-08" db="EMBL/GenBank/DDBJ databases">
        <title>Isolation and Characterization of Rhodococcus erythropolis MGMM8.</title>
        <authorList>
            <person name="Diabankana R.G.C."/>
            <person name="Afordoanyi D.M."/>
            <person name="Validov S.Z."/>
        </authorList>
    </citation>
    <scope>NUCLEOTIDE SEQUENCE</scope>
    <source>
        <strain evidence="4">MGMM8</strain>
    </source>
</reference>
<dbReference type="RefSeq" id="WP_308372348.1">
    <property type="nucleotide sequence ID" value="NZ_CP124545.1"/>
</dbReference>
<keyword evidence="1" id="KW-0472">Membrane</keyword>
<evidence type="ECO:0000259" key="2">
    <source>
        <dbReference type="Pfam" id="PF10081"/>
    </source>
</evidence>
<accession>A0AAX3VAW6</accession>
<feature type="domain" description="Alpha/beta-hydrolase catalytic" evidence="2">
    <location>
        <begin position="235"/>
        <end position="386"/>
    </location>
</feature>
<evidence type="ECO:0000256" key="1">
    <source>
        <dbReference type="SAM" id="Phobius"/>
    </source>
</evidence>
<feature type="domain" description="Alpha/beta-hydrolase N-terminal" evidence="3">
    <location>
        <begin position="37"/>
        <end position="231"/>
    </location>
</feature>
<feature type="transmembrane region" description="Helical" evidence="1">
    <location>
        <begin position="46"/>
        <end position="67"/>
    </location>
</feature>
<evidence type="ECO:0000313" key="4">
    <source>
        <dbReference type="EMBL" id="WGV51903.2"/>
    </source>
</evidence>
<keyword evidence="1" id="KW-1133">Transmembrane helix</keyword>
<dbReference type="Pfam" id="PF15420">
    <property type="entry name" value="Abhydrolase_9_N"/>
    <property type="match status" value="1"/>
</dbReference>
<dbReference type="AlphaFoldDB" id="A0AAX3VAW6"/>
<feature type="transmembrane region" description="Helical" evidence="1">
    <location>
        <begin position="162"/>
        <end position="181"/>
    </location>
</feature>
<name>A0AAX3VAW6_RHOER</name>
<feature type="transmembrane region" description="Helical" evidence="1">
    <location>
        <begin position="128"/>
        <end position="150"/>
    </location>
</feature>
<dbReference type="Proteomes" id="UP001230933">
    <property type="component" value="Chromosome"/>
</dbReference>
<feature type="domain" description="Alpha/beta-hydrolase catalytic" evidence="2">
    <location>
        <begin position="393"/>
        <end position="457"/>
    </location>
</feature>
<sequence length="466" mass="47869">MSVLNASRTPVLARVGALALPRVSTSVAVAAMSAVSLAPGLLPRSAVLQGVFSGLLVAVGLLAMWAFSAVARRLVPDRVKARFDERHWRITAFGLSTAGTAVAMFAAAGWQNSLRAAMGAPPAGLIHWVEAGCIASLTALALWGLGVGLSKALRWMGFARSVGALVMGVLGVQLVVGPAVWNGLADSFDKSNAYIDTALTQPLSASATGSFESLISWTSMGAEGRKFVAAGKDSVRVYAGVDSAPDAASRAALAVNELDRVGGFARNSVVVAVPTGSGWIDTHAVDGIEQRFGGDVAIVGQQYSDAPSWATFLFSRDDAEESATALFTAVGSHIAAMPAEDRPDLFLYGQSLGAVGGSAALTEALSEGSPIVPCDVLWAGPPAGATRTDGATVLANTSDPVVWWSPALATQKPDLSRAMQDGPIPQWIPGVTFLQTTVDMLGSLGVPAGHGHRYGTDQGTALGTCS</sequence>
<gene>
    <name evidence="4" type="ORF">QIE55_12075</name>
</gene>
<proteinExistence type="predicted"/>